<feature type="signal peptide" evidence="1">
    <location>
        <begin position="1"/>
        <end position="26"/>
    </location>
</feature>
<dbReference type="Proteomes" id="UP000225706">
    <property type="component" value="Unassembled WGS sequence"/>
</dbReference>
<comment type="caution">
    <text evidence="2">The sequence shown here is derived from an EMBL/GenBank/DDBJ whole genome shotgun (WGS) entry which is preliminary data.</text>
</comment>
<evidence type="ECO:0000256" key="1">
    <source>
        <dbReference type="SAM" id="SignalP"/>
    </source>
</evidence>
<keyword evidence="3" id="KW-1185">Reference proteome</keyword>
<evidence type="ECO:0000313" key="2">
    <source>
        <dbReference type="EMBL" id="PFX18335.1"/>
    </source>
</evidence>
<name>A0A2B4RPZ5_STYPI</name>
<organism evidence="2 3">
    <name type="scientific">Stylophora pistillata</name>
    <name type="common">Smooth cauliflower coral</name>
    <dbReference type="NCBI Taxonomy" id="50429"/>
    <lineage>
        <taxon>Eukaryota</taxon>
        <taxon>Metazoa</taxon>
        <taxon>Cnidaria</taxon>
        <taxon>Anthozoa</taxon>
        <taxon>Hexacorallia</taxon>
        <taxon>Scleractinia</taxon>
        <taxon>Astrocoeniina</taxon>
        <taxon>Pocilloporidae</taxon>
        <taxon>Stylophora</taxon>
    </lineage>
</organism>
<reference evidence="3" key="1">
    <citation type="journal article" date="2017" name="bioRxiv">
        <title>Comparative analysis of the genomes of Stylophora pistillata and Acropora digitifera provides evidence for extensive differences between species of corals.</title>
        <authorList>
            <person name="Voolstra C.R."/>
            <person name="Li Y."/>
            <person name="Liew Y.J."/>
            <person name="Baumgarten S."/>
            <person name="Zoccola D."/>
            <person name="Flot J.-F."/>
            <person name="Tambutte S."/>
            <person name="Allemand D."/>
            <person name="Aranda M."/>
        </authorList>
    </citation>
    <scope>NUCLEOTIDE SEQUENCE [LARGE SCALE GENOMIC DNA]</scope>
</reference>
<dbReference type="EMBL" id="LSMT01000416">
    <property type="protein sequence ID" value="PFX18335.1"/>
    <property type="molecule type" value="Genomic_DNA"/>
</dbReference>
<protein>
    <submittedName>
        <fullName evidence="2">Uncharacterized protein</fullName>
    </submittedName>
</protein>
<gene>
    <name evidence="2" type="ORF">AWC38_SpisGene17303</name>
</gene>
<proteinExistence type="predicted"/>
<sequence length="130" mass="14898">MFNTTGKLVAFKVILLLLLTTSTSHSKPQLRRDKAAEPRRYTWDENEDYISYMFPYGINDAQDHVEHLPHSDPTCQPDCASLTKIMKKFSNNTVKAKICNTIRCKCETDKFGSKCNSCISRGRKRSAYLN</sequence>
<accession>A0A2B4RPZ5</accession>
<keyword evidence="1" id="KW-0732">Signal</keyword>
<feature type="chain" id="PRO_5012925300" evidence="1">
    <location>
        <begin position="27"/>
        <end position="130"/>
    </location>
</feature>
<dbReference type="AlphaFoldDB" id="A0A2B4RPZ5"/>
<evidence type="ECO:0000313" key="3">
    <source>
        <dbReference type="Proteomes" id="UP000225706"/>
    </source>
</evidence>